<evidence type="ECO:0000256" key="13">
    <source>
        <dbReference type="ARBA" id="ARBA00023136"/>
    </source>
</evidence>
<dbReference type="CDD" id="cd00130">
    <property type="entry name" value="PAS"/>
    <property type="match status" value="1"/>
</dbReference>
<dbReference type="InterPro" id="IPR035965">
    <property type="entry name" value="PAS-like_dom_sf"/>
</dbReference>
<evidence type="ECO:0000256" key="5">
    <source>
        <dbReference type="ARBA" id="ARBA00022519"/>
    </source>
</evidence>
<evidence type="ECO:0000256" key="2">
    <source>
        <dbReference type="ARBA" id="ARBA00004429"/>
    </source>
</evidence>
<sequence>MNERQLDADRVELVGEQTDLPGPGPMVDGPDAPGQLLDLARAAAGIGTFDWDLTTGTLHWDDRLLELFGLDATTFNRTIEGFNSRLHPEDLDRVTRLLQKAIDTCGDYEAEYRVLHTDGSLRWVAARGRALCDKAGITVRVLGAAWDVTARRDAQDRAEHAAARERLLNRIISELNGSLDGDEAVGRLAQLVVPVLADWCILTLVDDQELPVPVAGCGRPAPGTPTRTCARSPTPTPRAGSGRSPRTRSP</sequence>
<keyword evidence="4" id="KW-1003">Cell membrane</keyword>
<keyword evidence="10" id="KW-0547">Nucleotide-binding</keyword>
<evidence type="ECO:0000256" key="1">
    <source>
        <dbReference type="ARBA" id="ARBA00000085"/>
    </source>
</evidence>
<feature type="domain" description="PAC" evidence="15">
    <location>
        <begin position="108"/>
        <end position="160"/>
    </location>
</feature>
<dbReference type="PANTHER" id="PTHR43304">
    <property type="entry name" value="PHYTOCHROME-LIKE PROTEIN CPH1"/>
    <property type="match status" value="1"/>
</dbReference>
<evidence type="ECO:0000256" key="7">
    <source>
        <dbReference type="ARBA" id="ARBA00022679"/>
    </source>
</evidence>
<keyword evidence="12" id="KW-1133">Transmembrane helix</keyword>
<dbReference type="HOGENOM" id="CLU_1110452_0_0_11"/>
<name>I4EYP4_MODI5</name>
<keyword evidence="5" id="KW-0997">Cell inner membrane</keyword>
<dbReference type="InterPro" id="IPR052162">
    <property type="entry name" value="Sensor_kinase/Photoreceptor"/>
</dbReference>
<keyword evidence="17" id="KW-1185">Reference proteome</keyword>
<keyword evidence="13" id="KW-0472">Membrane</keyword>
<dbReference type="eggNOG" id="COG2202">
    <property type="taxonomic scope" value="Bacteria"/>
</dbReference>
<dbReference type="InterPro" id="IPR029016">
    <property type="entry name" value="GAF-like_dom_sf"/>
</dbReference>
<evidence type="ECO:0000256" key="4">
    <source>
        <dbReference type="ARBA" id="ARBA00022475"/>
    </source>
</evidence>
<dbReference type="GO" id="GO:0005886">
    <property type="term" value="C:plasma membrane"/>
    <property type="evidence" value="ECO:0007669"/>
    <property type="project" value="UniProtKB-SubCell"/>
</dbReference>
<keyword evidence="7" id="KW-0808">Transferase</keyword>
<dbReference type="FunFam" id="2.10.70.100:FF:000001">
    <property type="entry name" value="Sensory transduction histidine kinase"/>
    <property type="match status" value="1"/>
</dbReference>
<dbReference type="Proteomes" id="UP000006461">
    <property type="component" value="Chromosome"/>
</dbReference>
<dbReference type="PROSITE" id="PS50113">
    <property type="entry name" value="PAC"/>
    <property type="match status" value="1"/>
</dbReference>
<dbReference type="Gene3D" id="3.30.450.20">
    <property type="entry name" value="PAS domain"/>
    <property type="match status" value="1"/>
</dbReference>
<evidence type="ECO:0000256" key="10">
    <source>
        <dbReference type="ARBA" id="ARBA00022741"/>
    </source>
</evidence>
<reference evidence="16 17" key="1">
    <citation type="journal article" date="2012" name="J. Bacteriol.">
        <title>Genome Sequence of Radiation-Resistant Modestobacter marinus Strain BC501, a Representative Actinobacterium That Thrives on Calcareous Stone Surfaces.</title>
        <authorList>
            <person name="Normand P."/>
            <person name="Gury J."/>
            <person name="Pujic P."/>
            <person name="Chouaia B."/>
            <person name="Crotti E."/>
            <person name="Brusetti L."/>
            <person name="Daffonchio D."/>
            <person name="Vacherie B."/>
            <person name="Barbe V."/>
            <person name="Medigue C."/>
            <person name="Calteau A."/>
            <person name="Ghodhbane-Gtari F."/>
            <person name="Essoussi I."/>
            <person name="Nouioui I."/>
            <person name="Abbassi-Ghozzi I."/>
            <person name="Gtari M."/>
        </authorList>
    </citation>
    <scope>NUCLEOTIDE SEQUENCE [LARGE SCALE GENOMIC DNA]</scope>
    <source>
        <strain evidence="17">BC 501</strain>
    </source>
</reference>
<evidence type="ECO:0000313" key="16">
    <source>
        <dbReference type="EMBL" id="CCH88507.1"/>
    </source>
</evidence>
<evidence type="ECO:0000256" key="14">
    <source>
        <dbReference type="SAM" id="MobiDB-lite"/>
    </source>
</evidence>
<dbReference type="NCBIfam" id="TIGR00229">
    <property type="entry name" value="sensory_box"/>
    <property type="match status" value="1"/>
</dbReference>
<dbReference type="InterPro" id="IPR000014">
    <property type="entry name" value="PAS"/>
</dbReference>
<dbReference type="STRING" id="477641.MODMU_3082"/>
<dbReference type="EC" id="2.7.13.3" evidence="3"/>
<evidence type="ECO:0000256" key="3">
    <source>
        <dbReference type="ARBA" id="ARBA00012438"/>
    </source>
</evidence>
<dbReference type="GO" id="GO:0004673">
    <property type="term" value="F:protein histidine kinase activity"/>
    <property type="evidence" value="ECO:0007669"/>
    <property type="project" value="UniProtKB-EC"/>
</dbReference>
<evidence type="ECO:0000256" key="11">
    <source>
        <dbReference type="ARBA" id="ARBA00022777"/>
    </source>
</evidence>
<dbReference type="Gene3D" id="3.30.450.40">
    <property type="match status" value="1"/>
</dbReference>
<dbReference type="InterPro" id="IPR001610">
    <property type="entry name" value="PAC"/>
</dbReference>
<organism evidence="16 17">
    <name type="scientific">Modestobacter italicus (strain DSM 44449 / CECT 9708 / BC 501)</name>
    <dbReference type="NCBI Taxonomy" id="2732864"/>
    <lineage>
        <taxon>Bacteria</taxon>
        <taxon>Bacillati</taxon>
        <taxon>Actinomycetota</taxon>
        <taxon>Actinomycetes</taxon>
        <taxon>Geodermatophilales</taxon>
        <taxon>Geodermatophilaceae</taxon>
        <taxon>Modestobacter</taxon>
    </lineage>
</organism>
<dbReference type="PANTHER" id="PTHR43304:SF1">
    <property type="entry name" value="PAC DOMAIN-CONTAINING PROTEIN"/>
    <property type="match status" value="1"/>
</dbReference>
<evidence type="ECO:0000256" key="8">
    <source>
        <dbReference type="ARBA" id="ARBA00022692"/>
    </source>
</evidence>
<protein>
    <recommendedName>
        <fullName evidence="3">histidine kinase</fullName>
        <ecNumber evidence="3">2.7.13.3</ecNumber>
    </recommendedName>
</protein>
<dbReference type="GO" id="GO:0000166">
    <property type="term" value="F:nucleotide binding"/>
    <property type="evidence" value="ECO:0007669"/>
    <property type="project" value="UniProtKB-KW"/>
</dbReference>
<evidence type="ECO:0000313" key="17">
    <source>
        <dbReference type="Proteomes" id="UP000006461"/>
    </source>
</evidence>
<keyword evidence="6" id="KW-0597">Phosphoprotein</keyword>
<keyword evidence="9" id="KW-0677">Repeat</keyword>
<dbReference type="SMART" id="SM00086">
    <property type="entry name" value="PAC"/>
    <property type="match status" value="1"/>
</dbReference>
<evidence type="ECO:0000256" key="9">
    <source>
        <dbReference type="ARBA" id="ARBA00022737"/>
    </source>
</evidence>
<dbReference type="SUPFAM" id="SSF55785">
    <property type="entry name" value="PYP-like sensor domain (PAS domain)"/>
    <property type="match status" value="1"/>
</dbReference>
<dbReference type="AlphaFoldDB" id="I4EYP4"/>
<proteinExistence type="predicted"/>
<dbReference type="Gene3D" id="2.10.70.100">
    <property type="match status" value="1"/>
</dbReference>
<dbReference type="Pfam" id="PF08447">
    <property type="entry name" value="PAS_3"/>
    <property type="match status" value="1"/>
</dbReference>
<comment type="subcellular location">
    <subcellularLocation>
        <location evidence="2">Cell inner membrane</location>
        <topology evidence="2">Multi-pass membrane protein</topology>
    </subcellularLocation>
</comment>
<dbReference type="KEGG" id="mmar:MODMU_3082"/>
<feature type="region of interest" description="Disordered" evidence="14">
    <location>
        <begin position="214"/>
        <end position="250"/>
    </location>
</feature>
<keyword evidence="8" id="KW-0812">Transmembrane</keyword>
<gene>
    <name evidence="16" type="ordered locus">MODMU_3082</name>
</gene>
<dbReference type="InterPro" id="IPR000700">
    <property type="entry name" value="PAS-assoc_C"/>
</dbReference>
<keyword evidence="11" id="KW-0418">Kinase</keyword>
<evidence type="ECO:0000259" key="15">
    <source>
        <dbReference type="PROSITE" id="PS50113"/>
    </source>
</evidence>
<evidence type="ECO:0000256" key="6">
    <source>
        <dbReference type="ARBA" id="ARBA00022553"/>
    </source>
</evidence>
<comment type="catalytic activity">
    <reaction evidence="1">
        <text>ATP + protein L-histidine = ADP + protein N-phospho-L-histidine.</text>
        <dbReference type="EC" id="2.7.13.3"/>
    </reaction>
</comment>
<evidence type="ECO:0000256" key="12">
    <source>
        <dbReference type="ARBA" id="ARBA00022989"/>
    </source>
</evidence>
<dbReference type="EMBL" id="FO203431">
    <property type="protein sequence ID" value="CCH88507.1"/>
    <property type="molecule type" value="Genomic_DNA"/>
</dbReference>
<accession>I4EYP4</accession>
<dbReference type="InterPro" id="IPR013655">
    <property type="entry name" value="PAS_fold_3"/>
</dbReference>
<dbReference type="SMART" id="SM00091">
    <property type="entry name" value="PAS"/>
    <property type="match status" value="1"/>
</dbReference>